<evidence type="ECO:0000256" key="1">
    <source>
        <dbReference type="ARBA" id="ARBA00022676"/>
    </source>
</evidence>
<dbReference type="Proteomes" id="UP000295357">
    <property type="component" value="Unassembled WGS sequence"/>
</dbReference>
<dbReference type="PIRSF" id="PIRSF015557">
    <property type="entry name" value="UCP015557"/>
    <property type="match status" value="1"/>
</dbReference>
<sequence>MTQARWDLFCRVIDNYGDIGVCWRLARQLAASGTPVRLWIDDASALSWMAPEGPPPGLSVHPWAEAAQASDCGAVVVEAFGCELPEAFVALMARQQAAPAWINLEYLSAEDYVERSHGLASPQFSGPGQGLSKHFFYPGFSARTGGLLREPGLMAAQQAFDAPAWLARQGVAPRPGERLVSLFAYPNAGLGELLARLGEAPTLLLACPGAAQAALAAPDAPALPPGLRWQALPYLSQDDYDRLLWACDLNCVRGEDSFVRAQWAGKPFIWHIYPQDDGAHGPKLEAFMDRWLAGAEPALAAQWRALWRAWNGLADWAPARLPPLADAQPHARAWRAHLAAQADLLTQLRRFVQGNA</sequence>
<comment type="caution">
    <text evidence="8">The sequence shown here is derived from an EMBL/GenBank/DDBJ whole genome shotgun (WGS) entry which is preliminary data.</text>
</comment>
<protein>
    <recommendedName>
        <fullName evidence="5">Protein-arginine rhamnosyltransferase</fullName>
    </recommendedName>
    <alternativeName>
        <fullName evidence="6">EF-P arginine rhamnosyltransferase</fullName>
    </alternativeName>
</protein>
<name>A0A4R6NBT5_9BURK</name>
<evidence type="ECO:0000256" key="7">
    <source>
        <dbReference type="ARBA" id="ARBA00048472"/>
    </source>
</evidence>
<dbReference type="InterPro" id="IPR016633">
    <property type="entry name" value="EarP"/>
</dbReference>
<evidence type="ECO:0000256" key="5">
    <source>
        <dbReference type="ARBA" id="ARBA00024416"/>
    </source>
</evidence>
<evidence type="ECO:0000256" key="6">
    <source>
        <dbReference type="ARBA" id="ARBA00030025"/>
    </source>
</evidence>
<comment type="similarity">
    <text evidence="4">Belongs to the glycosyltransferase 104 family.</text>
</comment>
<evidence type="ECO:0000313" key="8">
    <source>
        <dbReference type="EMBL" id="TDP12124.1"/>
    </source>
</evidence>
<dbReference type="EMBL" id="SNXE01000002">
    <property type="protein sequence ID" value="TDP12124.1"/>
    <property type="molecule type" value="Genomic_DNA"/>
</dbReference>
<evidence type="ECO:0000256" key="2">
    <source>
        <dbReference type="ARBA" id="ARBA00022679"/>
    </source>
</evidence>
<keyword evidence="1" id="KW-0328">Glycosyltransferase</keyword>
<evidence type="ECO:0000313" key="9">
    <source>
        <dbReference type="Proteomes" id="UP000295357"/>
    </source>
</evidence>
<comment type="function">
    <text evidence="3">Protein-arginine rhamnosyltransferase that catalyzes the transfer of a single rhamnose to elongation factor P (EF-P) on 'Lys-32', a modification required for EF-P-dependent rescue of polyproline stalled ribosomes.</text>
</comment>
<dbReference type="NCBIfam" id="TIGR03837">
    <property type="entry name" value="efp_Arg_rhamno"/>
    <property type="match status" value="1"/>
</dbReference>
<reference evidence="8 9" key="1">
    <citation type="submission" date="2019-03" db="EMBL/GenBank/DDBJ databases">
        <title>Genomic Encyclopedia of Type Strains, Phase IV (KMG-IV): sequencing the most valuable type-strain genomes for metagenomic binning, comparative biology and taxonomic classification.</title>
        <authorList>
            <person name="Goeker M."/>
        </authorList>
    </citation>
    <scope>NUCLEOTIDE SEQUENCE [LARGE SCALE GENOMIC DNA]</scope>
    <source>
        <strain evidence="8 9">DSM 25082</strain>
    </source>
</reference>
<comment type="catalytic activity">
    <reaction evidence="7">
        <text>dTDP-beta-L-rhamnose + L-arginyl-[protein] = N(omega)-(alpha-L-rhamnosyl)-L-arginyl-[protein] + dTDP + H(+)</text>
        <dbReference type="Rhea" id="RHEA:66692"/>
        <dbReference type="Rhea" id="RHEA-COMP:10532"/>
        <dbReference type="Rhea" id="RHEA-COMP:17096"/>
        <dbReference type="ChEBI" id="CHEBI:15378"/>
        <dbReference type="ChEBI" id="CHEBI:29965"/>
        <dbReference type="ChEBI" id="CHEBI:57510"/>
        <dbReference type="ChEBI" id="CHEBI:58369"/>
        <dbReference type="ChEBI" id="CHEBI:167445"/>
    </reaction>
    <physiologicalReaction direction="left-to-right" evidence="7">
        <dbReference type="Rhea" id="RHEA:66693"/>
    </physiologicalReaction>
</comment>
<keyword evidence="2" id="KW-0808">Transferase</keyword>
<evidence type="ECO:0000256" key="4">
    <source>
        <dbReference type="ARBA" id="ARBA00024346"/>
    </source>
</evidence>
<dbReference type="GO" id="GO:0106361">
    <property type="term" value="F:protein-arginine rhamnosyltransferase activity"/>
    <property type="evidence" value="ECO:0007669"/>
    <property type="project" value="InterPro"/>
</dbReference>
<organism evidence="8 9">
    <name type="scientific">Roseateles asaccharophilus</name>
    <dbReference type="NCBI Taxonomy" id="582607"/>
    <lineage>
        <taxon>Bacteria</taxon>
        <taxon>Pseudomonadati</taxon>
        <taxon>Pseudomonadota</taxon>
        <taxon>Betaproteobacteria</taxon>
        <taxon>Burkholderiales</taxon>
        <taxon>Sphaerotilaceae</taxon>
        <taxon>Roseateles</taxon>
    </lineage>
</organism>
<keyword evidence="9" id="KW-1185">Reference proteome</keyword>
<proteinExistence type="inferred from homology"/>
<dbReference type="AlphaFoldDB" id="A0A4R6NBT5"/>
<accession>A0A4R6NBT5</accession>
<gene>
    <name evidence="8" type="ORF">DFR39_102513</name>
</gene>
<dbReference type="Pfam" id="PF10093">
    <property type="entry name" value="EarP"/>
    <property type="match status" value="1"/>
</dbReference>
<evidence type="ECO:0000256" key="3">
    <source>
        <dbReference type="ARBA" id="ARBA00024303"/>
    </source>
</evidence>